<gene>
    <name evidence="1" type="ORF">HNP90_001802</name>
</gene>
<sequence>MPEELKKSIIKHLEGAGFYVKDDNGLITIDNGITEEIYEVGIRDAVIVAYASLDEDTIKLHKMLEALDTAWKMLEKAGLIG</sequence>
<dbReference type="RefSeq" id="WP_012068029.1">
    <property type="nucleotide sequence ID" value="NZ_JACDUL010000004.1"/>
</dbReference>
<evidence type="ECO:0000313" key="1">
    <source>
        <dbReference type="EMBL" id="MBA2862905.1"/>
    </source>
</evidence>
<dbReference type="Proteomes" id="UP000533207">
    <property type="component" value="Unassembled WGS sequence"/>
</dbReference>
<organism evidence="1 2">
    <name type="scientific">Methanococcus maripaludis</name>
    <name type="common">Methanococcus deltae</name>
    <dbReference type="NCBI Taxonomy" id="39152"/>
    <lineage>
        <taxon>Archaea</taxon>
        <taxon>Methanobacteriati</taxon>
        <taxon>Methanobacteriota</taxon>
        <taxon>Methanomada group</taxon>
        <taxon>Methanococci</taxon>
        <taxon>Methanococcales</taxon>
        <taxon>Methanococcaceae</taxon>
        <taxon>Methanococcus</taxon>
    </lineage>
</organism>
<reference evidence="1 2" key="1">
    <citation type="submission" date="2020-07" db="EMBL/GenBank/DDBJ databases">
        <title>Genomic Encyclopedia of Type Strains, Phase IV (KMG-V): Genome sequencing to study the core and pangenomes of soil and plant-associated prokaryotes.</title>
        <authorList>
            <person name="Whitman W."/>
        </authorList>
    </citation>
    <scope>NUCLEOTIDE SEQUENCE [LARGE SCALE GENOMIC DNA]</scope>
    <source>
        <strain evidence="1 2">C8</strain>
    </source>
</reference>
<protein>
    <submittedName>
        <fullName evidence="1">Uncharacterized protein</fullName>
    </submittedName>
</protein>
<name>A0A7J9PI46_METMI</name>
<dbReference type="EMBL" id="JACDUL010000004">
    <property type="protein sequence ID" value="MBA2862905.1"/>
    <property type="molecule type" value="Genomic_DNA"/>
</dbReference>
<dbReference type="AlphaFoldDB" id="A0A7J9PI46"/>
<comment type="caution">
    <text evidence="1">The sequence shown here is derived from an EMBL/GenBank/DDBJ whole genome shotgun (WGS) entry which is preliminary data.</text>
</comment>
<evidence type="ECO:0000313" key="2">
    <source>
        <dbReference type="Proteomes" id="UP000533207"/>
    </source>
</evidence>
<accession>A0A7J9PI46</accession>
<proteinExistence type="predicted"/>